<dbReference type="SMART" id="SM00245">
    <property type="entry name" value="TSPc"/>
    <property type="match status" value="1"/>
</dbReference>
<evidence type="ECO:0000256" key="5">
    <source>
        <dbReference type="RuleBase" id="RU004404"/>
    </source>
</evidence>
<evidence type="ECO:0000313" key="8">
    <source>
        <dbReference type="EMBL" id="MDZ5760505.1"/>
    </source>
</evidence>
<dbReference type="InterPro" id="IPR036034">
    <property type="entry name" value="PDZ_sf"/>
</dbReference>
<dbReference type="SUPFAM" id="SSF52096">
    <property type="entry name" value="ClpP/crotonase"/>
    <property type="match status" value="1"/>
</dbReference>
<dbReference type="Gene3D" id="3.90.226.10">
    <property type="entry name" value="2-enoyl-CoA Hydratase, Chain A, domain 1"/>
    <property type="match status" value="1"/>
</dbReference>
<dbReference type="Gene3D" id="1.10.101.10">
    <property type="entry name" value="PGBD-like superfamily/PGBD"/>
    <property type="match status" value="1"/>
</dbReference>
<dbReference type="GO" id="GO:0030288">
    <property type="term" value="C:outer membrane-bounded periplasmic space"/>
    <property type="evidence" value="ECO:0007669"/>
    <property type="project" value="TreeGrafter"/>
</dbReference>
<name>A0AAW9JUJ5_CARML</name>
<evidence type="ECO:0000256" key="4">
    <source>
        <dbReference type="ARBA" id="ARBA00022825"/>
    </source>
</evidence>
<dbReference type="Gene3D" id="3.30.750.44">
    <property type="match status" value="1"/>
</dbReference>
<dbReference type="GO" id="GO:0004175">
    <property type="term" value="F:endopeptidase activity"/>
    <property type="evidence" value="ECO:0007669"/>
    <property type="project" value="TreeGrafter"/>
</dbReference>
<dbReference type="AlphaFoldDB" id="A0AAW9JUJ5"/>
<keyword evidence="3 5" id="KW-0378">Hydrolase</keyword>
<evidence type="ECO:0000313" key="9">
    <source>
        <dbReference type="Proteomes" id="UP001290462"/>
    </source>
</evidence>
<dbReference type="EMBL" id="JAVBVO010000005">
    <property type="protein sequence ID" value="MDZ5760505.1"/>
    <property type="molecule type" value="Genomic_DNA"/>
</dbReference>
<dbReference type="CDD" id="cd06782">
    <property type="entry name" value="cpPDZ_CPP-like"/>
    <property type="match status" value="1"/>
</dbReference>
<proteinExistence type="inferred from homology"/>
<evidence type="ECO:0000256" key="1">
    <source>
        <dbReference type="ARBA" id="ARBA00009179"/>
    </source>
</evidence>
<evidence type="ECO:0000256" key="2">
    <source>
        <dbReference type="ARBA" id="ARBA00022670"/>
    </source>
</evidence>
<evidence type="ECO:0000259" key="7">
    <source>
        <dbReference type="PROSITE" id="PS50106"/>
    </source>
</evidence>
<keyword evidence="6" id="KW-0812">Transmembrane</keyword>
<keyword evidence="4 5" id="KW-0720">Serine protease</keyword>
<feature type="domain" description="PDZ" evidence="7">
    <location>
        <begin position="116"/>
        <end position="198"/>
    </location>
</feature>
<dbReference type="InterPro" id="IPR029045">
    <property type="entry name" value="ClpP/crotonase-like_dom_sf"/>
</dbReference>
<dbReference type="SUPFAM" id="SSF47090">
    <property type="entry name" value="PGBD-like"/>
    <property type="match status" value="1"/>
</dbReference>
<sequence length="494" mass="53638">MNNESEEKETQLNSSKRKTKIGLPAYIVSLLLVALIAAGGTYFVTKQLNENATSQSATNSGAKTEQEFAKLQEVYQQLTTRFFQKTDSNKLIEGAITGMVNSLDDPYSQYLNAEEATALNDSISSSFEGIGAEVMNQDDAITISAPIVGSPAEKAGLKTNDIILKADDKELTGLSLTKAVSFIRGEKGTKVVLTIKRGDQVFDVTVTRDTIPVETVKSRLDENDPTIGYIQITSFATPTYKEVTEAVEQLRKDGAKSFIFDVRQNPGGLLDQALQLSNMFVDEGKILMQTQERGQEPQVIKADASLGDFKVTEPVTLLVDEGSASASEILAGAMKESGNVTVIGTKTFGKGTVQTVANLSDKSELKLTIAKWLTPEGQWIHKKGLEPTIAVDLPDYVHLLRVDPSKKYQAGDLSDQVKNLQAILKALGYTLDNTDGYFDASTTEAVNAFQTAHELPVDGIVTGKTADALVADLVKLIKENDTQYEKAVSYLQEK</sequence>
<dbReference type="InterPro" id="IPR055210">
    <property type="entry name" value="CtpA/B_N"/>
</dbReference>
<dbReference type="SMART" id="SM00228">
    <property type="entry name" value="PDZ"/>
    <property type="match status" value="1"/>
</dbReference>
<evidence type="ECO:0000256" key="3">
    <source>
        <dbReference type="ARBA" id="ARBA00022801"/>
    </source>
</evidence>
<protein>
    <submittedName>
        <fullName evidence="8">S41 family peptidase</fullName>
    </submittedName>
</protein>
<comment type="similarity">
    <text evidence="1 5">Belongs to the peptidase S41A family.</text>
</comment>
<dbReference type="SUPFAM" id="SSF50156">
    <property type="entry name" value="PDZ domain-like"/>
    <property type="match status" value="1"/>
</dbReference>
<dbReference type="Gene3D" id="2.30.42.10">
    <property type="match status" value="1"/>
</dbReference>
<dbReference type="PANTHER" id="PTHR32060">
    <property type="entry name" value="TAIL-SPECIFIC PROTEASE"/>
    <property type="match status" value="1"/>
</dbReference>
<dbReference type="Pfam" id="PF17820">
    <property type="entry name" value="PDZ_6"/>
    <property type="match status" value="1"/>
</dbReference>
<dbReference type="GO" id="GO:0007165">
    <property type="term" value="P:signal transduction"/>
    <property type="evidence" value="ECO:0007669"/>
    <property type="project" value="TreeGrafter"/>
</dbReference>
<dbReference type="NCBIfam" id="TIGR00225">
    <property type="entry name" value="prc"/>
    <property type="match status" value="1"/>
</dbReference>
<feature type="transmembrane region" description="Helical" evidence="6">
    <location>
        <begin position="21"/>
        <end position="44"/>
    </location>
</feature>
<organism evidence="8 9">
    <name type="scientific">Carnobacterium maltaromaticum</name>
    <name type="common">Carnobacterium piscicola</name>
    <dbReference type="NCBI Taxonomy" id="2751"/>
    <lineage>
        <taxon>Bacteria</taxon>
        <taxon>Bacillati</taxon>
        <taxon>Bacillota</taxon>
        <taxon>Bacilli</taxon>
        <taxon>Lactobacillales</taxon>
        <taxon>Carnobacteriaceae</taxon>
        <taxon>Carnobacterium</taxon>
    </lineage>
</organism>
<dbReference type="Proteomes" id="UP001290462">
    <property type="component" value="Unassembled WGS sequence"/>
</dbReference>
<dbReference type="RefSeq" id="WP_187958424.1">
    <property type="nucleotide sequence ID" value="NZ_CP185245.1"/>
</dbReference>
<dbReference type="PROSITE" id="PS50106">
    <property type="entry name" value="PDZ"/>
    <property type="match status" value="1"/>
</dbReference>
<reference evidence="8" key="1">
    <citation type="submission" date="2023-08" db="EMBL/GenBank/DDBJ databases">
        <title>Genomic characterization of piscicolin 126 produced by Carnobacterium maltaromaticum CM22 strain isolated from salmon (Salmo salar).</title>
        <authorList>
            <person name="Gonzalez-Gragera E."/>
            <person name="Garcia-Lopez J.D."/>
            <person name="Teso-Perez C."/>
            <person name="Gimenez-Hernandez I."/>
            <person name="Peralta-Sanchez J.M."/>
            <person name="Valdivia E."/>
            <person name="Montalban-Lopez M."/>
            <person name="Martin-Platero A.M."/>
            <person name="Banos A."/>
            <person name="Martinez-Bueno M."/>
        </authorList>
    </citation>
    <scope>NUCLEOTIDE SEQUENCE</scope>
    <source>
        <strain evidence="8">CM22</strain>
    </source>
</reference>
<dbReference type="GO" id="GO:0006508">
    <property type="term" value="P:proteolysis"/>
    <property type="evidence" value="ECO:0007669"/>
    <property type="project" value="UniProtKB-KW"/>
</dbReference>
<dbReference type="InterPro" id="IPR005151">
    <property type="entry name" value="Tail-specific_protease"/>
</dbReference>
<dbReference type="InterPro" id="IPR004447">
    <property type="entry name" value="Peptidase_S41A"/>
</dbReference>
<dbReference type="GeneID" id="83606141"/>
<dbReference type="InterPro" id="IPR041489">
    <property type="entry name" value="PDZ_6"/>
</dbReference>
<keyword evidence="6" id="KW-1133">Transmembrane helix</keyword>
<dbReference type="InterPro" id="IPR001478">
    <property type="entry name" value="PDZ"/>
</dbReference>
<dbReference type="GO" id="GO:0008236">
    <property type="term" value="F:serine-type peptidase activity"/>
    <property type="evidence" value="ECO:0007669"/>
    <property type="project" value="UniProtKB-KW"/>
</dbReference>
<dbReference type="Pfam" id="PF01471">
    <property type="entry name" value="PG_binding_1"/>
    <property type="match status" value="1"/>
</dbReference>
<dbReference type="InterPro" id="IPR036366">
    <property type="entry name" value="PGBDSf"/>
</dbReference>
<dbReference type="PANTHER" id="PTHR32060:SF30">
    <property type="entry name" value="CARBOXY-TERMINAL PROCESSING PROTEASE CTPA"/>
    <property type="match status" value="1"/>
</dbReference>
<gene>
    <name evidence="8" type="ORF">RAK27_17835</name>
</gene>
<dbReference type="Pfam" id="PF22694">
    <property type="entry name" value="CtpB_N-like"/>
    <property type="match status" value="1"/>
</dbReference>
<keyword evidence="6" id="KW-0472">Membrane</keyword>
<dbReference type="InterPro" id="IPR002477">
    <property type="entry name" value="Peptidoglycan-bd-like"/>
</dbReference>
<dbReference type="InterPro" id="IPR036365">
    <property type="entry name" value="PGBD-like_sf"/>
</dbReference>
<comment type="caution">
    <text evidence="8">The sequence shown here is derived from an EMBL/GenBank/DDBJ whole genome shotgun (WGS) entry which is preliminary data.</text>
</comment>
<dbReference type="CDD" id="cd07560">
    <property type="entry name" value="Peptidase_S41_CPP"/>
    <property type="match status" value="1"/>
</dbReference>
<keyword evidence="2 5" id="KW-0645">Protease</keyword>
<dbReference type="Pfam" id="PF03572">
    <property type="entry name" value="Peptidase_S41"/>
    <property type="match status" value="1"/>
</dbReference>
<evidence type="ECO:0000256" key="6">
    <source>
        <dbReference type="SAM" id="Phobius"/>
    </source>
</evidence>
<accession>A0AAW9JUJ5</accession>
<dbReference type="FunFam" id="2.30.42.10:FF:000063">
    <property type="entry name" value="Peptidase, S41 family"/>
    <property type="match status" value="1"/>
</dbReference>